<dbReference type="Proteomes" id="UP000297245">
    <property type="component" value="Unassembled WGS sequence"/>
</dbReference>
<proteinExistence type="predicted"/>
<accession>A0A4S8MK20</accession>
<organism evidence="1 2">
    <name type="scientific">Dendrothele bispora (strain CBS 962.96)</name>
    <dbReference type="NCBI Taxonomy" id="1314807"/>
    <lineage>
        <taxon>Eukaryota</taxon>
        <taxon>Fungi</taxon>
        <taxon>Dikarya</taxon>
        <taxon>Basidiomycota</taxon>
        <taxon>Agaricomycotina</taxon>
        <taxon>Agaricomycetes</taxon>
        <taxon>Agaricomycetidae</taxon>
        <taxon>Agaricales</taxon>
        <taxon>Agaricales incertae sedis</taxon>
        <taxon>Dendrothele</taxon>
    </lineage>
</organism>
<protein>
    <submittedName>
        <fullName evidence="1">Uncharacterized protein</fullName>
    </submittedName>
</protein>
<dbReference type="EMBL" id="ML179069">
    <property type="protein sequence ID" value="THV03163.1"/>
    <property type="molecule type" value="Genomic_DNA"/>
</dbReference>
<keyword evidence="2" id="KW-1185">Reference proteome</keyword>
<dbReference type="OrthoDB" id="3229882at2759"/>
<feature type="non-terminal residue" evidence="1">
    <location>
        <position position="225"/>
    </location>
</feature>
<feature type="non-terminal residue" evidence="1">
    <location>
        <position position="1"/>
    </location>
</feature>
<evidence type="ECO:0000313" key="1">
    <source>
        <dbReference type="EMBL" id="THV03163.1"/>
    </source>
</evidence>
<dbReference type="AlphaFoldDB" id="A0A4S8MK20"/>
<name>A0A4S8MK20_DENBC</name>
<sequence>LLLWLKGSMTPQEVRDAILDFESDFQKRIVLWLESVHCGEYMSGKHEDVMNQINEDMKNADYTDPTETMPIPPPELCQPHISSLCQAACDACSTYEMWKNQYIHTVDDLLAKSNVHNDGSKRKNMLYTGCMDNKWGKCKARFPRPILEQTKIDPDTGGVYMKKGESWLNTFTPAMTYLFRCNTDVTNLSSGTAIKAVVLYVSDYITKSSLKTHVIFDAIVSVFNK</sequence>
<gene>
    <name evidence="1" type="ORF">K435DRAFT_568474</name>
</gene>
<reference evidence="1 2" key="1">
    <citation type="journal article" date="2019" name="Nat. Ecol. Evol.">
        <title>Megaphylogeny resolves global patterns of mushroom evolution.</title>
        <authorList>
            <person name="Varga T."/>
            <person name="Krizsan K."/>
            <person name="Foldi C."/>
            <person name="Dima B."/>
            <person name="Sanchez-Garcia M."/>
            <person name="Sanchez-Ramirez S."/>
            <person name="Szollosi G.J."/>
            <person name="Szarkandi J.G."/>
            <person name="Papp V."/>
            <person name="Albert L."/>
            <person name="Andreopoulos W."/>
            <person name="Angelini C."/>
            <person name="Antonin V."/>
            <person name="Barry K.W."/>
            <person name="Bougher N.L."/>
            <person name="Buchanan P."/>
            <person name="Buyck B."/>
            <person name="Bense V."/>
            <person name="Catcheside P."/>
            <person name="Chovatia M."/>
            <person name="Cooper J."/>
            <person name="Damon W."/>
            <person name="Desjardin D."/>
            <person name="Finy P."/>
            <person name="Geml J."/>
            <person name="Haridas S."/>
            <person name="Hughes K."/>
            <person name="Justo A."/>
            <person name="Karasinski D."/>
            <person name="Kautmanova I."/>
            <person name="Kiss B."/>
            <person name="Kocsube S."/>
            <person name="Kotiranta H."/>
            <person name="LaButti K.M."/>
            <person name="Lechner B.E."/>
            <person name="Liimatainen K."/>
            <person name="Lipzen A."/>
            <person name="Lukacs Z."/>
            <person name="Mihaltcheva S."/>
            <person name="Morgado L.N."/>
            <person name="Niskanen T."/>
            <person name="Noordeloos M.E."/>
            <person name="Ohm R.A."/>
            <person name="Ortiz-Santana B."/>
            <person name="Ovrebo C."/>
            <person name="Racz N."/>
            <person name="Riley R."/>
            <person name="Savchenko A."/>
            <person name="Shiryaev A."/>
            <person name="Soop K."/>
            <person name="Spirin V."/>
            <person name="Szebenyi C."/>
            <person name="Tomsovsky M."/>
            <person name="Tulloss R.E."/>
            <person name="Uehling J."/>
            <person name="Grigoriev I.V."/>
            <person name="Vagvolgyi C."/>
            <person name="Papp T."/>
            <person name="Martin F.M."/>
            <person name="Miettinen O."/>
            <person name="Hibbett D.S."/>
            <person name="Nagy L.G."/>
        </authorList>
    </citation>
    <scope>NUCLEOTIDE SEQUENCE [LARGE SCALE GENOMIC DNA]</scope>
    <source>
        <strain evidence="1 2">CBS 962.96</strain>
    </source>
</reference>
<evidence type="ECO:0000313" key="2">
    <source>
        <dbReference type="Proteomes" id="UP000297245"/>
    </source>
</evidence>